<keyword evidence="4" id="KW-1185">Reference proteome</keyword>
<gene>
    <name evidence="3" type="ORF">AWRI3579_g2721</name>
</gene>
<dbReference type="InterPro" id="IPR013783">
    <property type="entry name" value="Ig-like_fold"/>
</dbReference>
<feature type="compositionally biased region" description="Polar residues" evidence="1">
    <location>
        <begin position="402"/>
        <end position="416"/>
    </location>
</feature>
<dbReference type="GO" id="GO:0034044">
    <property type="term" value="C:exomer complex"/>
    <property type="evidence" value="ECO:0007669"/>
    <property type="project" value="TreeGrafter"/>
</dbReference>
<name>A0A1E5RAU2_9ASCO</name>
<dbReference type="InterPro" id="IPR001357">
    <property type="entry name" value="BRCT_dom"/>
</dbReference>
<dbReference type="GO" id="GO:0046983">
    <property type="term" value="F:protein dimerization activity"/>
    <property type="evidence" value="ECO:0007669"/>
    <property type="project" value="InterPro"/>
</dbReference>
<dbReference type="Pfam" id="PF16892">
    <property type="entry name" value="CHS5_N"/>
    <property type="match status" value="1"/>
</dbReference>
<accession>A0A1E5RAU2</accession>
<evidence type="ECO:0000259" key="2">
    <source>
        <dbReference type="PROSITE" id="PS50172"/>
    </source>
</evidence>
<dbReference type="PROSITE" id="PS50172">
    <property type="entry name" value="BRCT"/>
    <property type="match status" value="1"/>
</dbReference>
<dbReference type="Pfam" id="PF16893">
    <property type="entry name" value="fn3_2"/>
    <property type="match status" value="2"/>
</dbReference>
<dbReference type="GO" id="GO:0006893">
    <property type="term" value="P:Golgi to plasma membrane transport"/>
    <property type="evidence" value="ECO:0007669"/>
    <property type="project" value="TreeGrafter"/>
</dbReference>
<dbReference type="Gene3D" id="2.60.40.10">
    <property type="entry name" value="Immunoglobulins"/>
    <property type="match status" value="1"/>
</dbReference>
<proteinExistence type="predicted"/>
<comment type="caution">
    <text evidence="3">The sequence shown here is derived from an EMBL/GenBank/DDBJ whole genome shotgun (WGS) entry which is preliminary data.</text>
</comment>
<feature type="compositionally biased region" description="Low complexity" evidence="1">
    <location>
        <begin position="136"/>
        <end position="160"/>
    </location>
</feature>
<feature type="compositionally biased region" description="Acidic residues" evidence="1">
    <location>
        <begin position="443"/>
        <end position="500"/>
    </location>
</feature>
<dbReference type="InterPro" id="IPR031673">
    <property type="entry name" value="Chs5_N"/>
</dbReference>
<dbReference type="Gene3D" id="6.20.120.50">
    <property type="match status" value="1"/>
</dbReference>
<feature type="non-terminal residue" evidence="3">
    <location>
        <position position="500"/>
    </location>
</feature>
<dbReference type="Pfam" id="PF00533">
    <property type="entry name" value="BRCT"/>
    <property type="match status" value="1"/>
</dbReference>
<feature type="region of interest" description="Disordered" evidence="1">
    <location>
        <begin position="368"/>
        <end position="500"/>
    </location>
</feature>
<dbReference type="EMBL" id="LPNM01000008">
    <property type="protein sequence ID" value="OEJ84030.1"/>
    <property type="molecule type" value="Genomic_DNA"/>
</dbReference>
<feature type="compositionally biased region" description="Basic and acidic residues" evidence="1">
    <location>
        <begin position="419"/>
        <end position="430"/>
    </location>
</feature>
<dbReference type="PANTHER" id="PTHR47351:SF1">
    <property type="entry name" value="CHITIN BIOSYNTHESIS PROTEIN CHS5"/>
    <property type="match status" value="1"/>
</dbReference>
<dbReference type="SMART" id="SM00292">
    <property type="entry name" value="BRCT"/>
    <property type="match status" value="1"/>
</dbReference>
<dbReference type="PANTHER" id="PTHR47351">
    <property type="entry name" value="CHITIN BIOSYNTHESIS PROTEIN CHS5"/>
    <property type="match status" value="1"/>
</dbReference>
<organism evidence="3 4">
    <name type="scientific">Hanseniaspora osmophila</name>
    <dbReference type="NCBI Taxonomy" id="56408"/>
    <lineage>
        <taxon>Eukaryota</taxon>
        <taxon>Fungi</taxon>
        <taxon>Dikarya</taxon>
        <taxon>Ascomycota</taxon>
        <taxon>Saccharomycotina</taxon>
        <taxon>Saccharomycetes</taxon>
        <taxon>Saccharomycodales</taxon>
        <taxon>Saccharomycodaceae</taxon>
        <taxon>Hanseniaspora</taxon>
    </lineage>
</organism>
<dbReference type="InterPro" id="IPR036420">
    <property type="entry name" value="BRCT_dom_sf"/>
</dbReference>
<evidence type="ECO:0000313" key="3">
    <source>
        <dbReference type="EMBL" id="OEJ84030.1"/>
    </source>
</evidence>
<dbReference type="InParanoid" id="A0A1E5RAU2"/>
<dbReference type="GO" id="GO:0000747">
    <property type="term" value="P:conjugation with cellular fusion"/>
    <property type="evidence" value="ECO:0007669"/>
    <property type="project" value="TreeGrafter"/>
</dbReference>
<dbReference type="Proteomes" id="UP000095728">
    <property type="component" value="Unassembled WGS sequence"/>
</dbReference>
<dbReference type="InterPro" id="IPR052827">
    <property type="entry name" value="CHS_Export/Cell_Fusion_Reg"/>
</dbReference>
<dbReference type="Gene3D" id="3.40.50.10190">
    <property type="entry name" value="BRCT domain"/>
    <property type="match status" value="1"/>
</dbReference>
<dbReference type="AlphaFoldDB" id="A0A1E5RAU2"/>
<reference evidence="4" key="1">
    <citation type="journal article" date="2016" name="Genome Announc.">
        <title>Genome sequences of three species of Hanseniaspora isolated from spontaneous wine fermentations.</title>
        <authorList>
            <person name="Sternes P.R."/>
            <person name="Lee D."/>
            <person name="Kutyna D.R."/>
            <person name="Borneman A.R."/>
        </authorList>
    </citation>
    <scope>NUCLEOTIDE SEQUENCE [LARGE SCALE GENOMIC DNA]</scope>
    <source>
        <strain evidence="4">AWRI3579</strain>
    </source>
</reference>
<feature type="domain" description="BRCT" evidence="2">
    <location>
        <begin position="220"/>
        <end position="320"/>
    </location>
</feature>
<dbReference type="GO" id="GO:0005802">
    <property type="term" value="C:trans-Golgi network"/>
    <property type="evidence" value="ECO:0007669"/>
    <property type="project" value="TreeGrafter"/>
</dbReference>
<dbReference type="SUPFAM" id="SSF52113">
    <property type="entry name" value="BRCT domain"/>
    <property type="match status" value="1"/>
</dbReference>
<evidence type="ECO:0000256" key="1">
    <source>
        <dbReference type="SAM" id="MobiDB-lite"/>
    </source>
</evidence>
<dbReference type="OrthoDB" id="245697at2759"/>
<evidence type="ECO:0000313" key="4">
    <source>
        <dbReference type="Proteomes" id="UP000095728"/>
    </source>
</evidence>
<dbReference type="STRING" id="56408.A0A1E5RAU2"/>
<protein>
    <submittedName>
        <fullName evidence="3">Chitin biosynthesis protein CHS5</fullName>
    </submittedName>
</protein>
<feature type="region of interest" description="Disordered" evidence="1">
    <location>
        <begin position="133"/>
        <end position="169"/>
    </location>
</feature>
<feature type="compositionally biased region" description="Basic and acidic residues" evidence="1">
    <location>
        <begin position="388"/>
        <end position="399"/>
    </location>
</feature>
<dbReference type="InterPro" id="IPR031669">
    <property type="entry name" value="Fn3_2"/>
</dbReference>
<sequence length="500" mass="55819">MTATSAIPANDQFQTVSMTVGKLDASLALLTTDEHHIVEFPTILLPKNIDTGSVIEFKVRNDKAKEEENELEFFELQNEIFAKYGKNNAQAPVLSTMNVTQTSCVLQWDQLELGSTQLKSLSLWKFVPSVFPNKASSSSTRSRSNTHQSQAGETRTTNTENGEEEKEEGVMERITIIPNPITTHNFKISGLGVNSKYKFQLKLETSNGEFFSNVLTVQTHTMTDMSGITCCLGSLDYEKYKISAQDIEACLQNIGAKLPLQKHVSVDTTHYITNESEIENEDKDVELTKAKKFNIPIVKPEWVRACQLEQKIMGVKGFYYKNAEKDDVSGNYKFDKNYTKAYLDNENRKSMSSVDKKPLSELYPQENTTFEEEDVHNKEIGENNASKEVVEDNEVKEVLQAEQGTEPQLVENQTVETPKIAENKVEEVKTDIPQNHIASPEDPAPEDPATEDPAPEDPATEDPATEDPPNEDPAPEDPAPEDPAPEDPATEEPATEDPPN</sequence>